<accession>A0ABU5TB35</accession>
<name>A0ABU5TB35_9MICC</name>
<protein>
    <recommendedName>
        <fullName evidence="3">HPt domain-containing protein</fullName>
    </recommendedName>
</protein>
<dbReference type="Proteomes" id="UP001304769">
    <property type="component" value="Unassembled WGS sequence"/>
</dbReference>
<sequence length="123" mass="12951">MTTIDEHIGSTEPLEALDTEEFRGFVSISPLAPAEEREALYLAKARENEGAAAALLNEADARLRAARAASAAQMAEGLAAVLAVCHGLHDGAKIRRAAAERCRAASRFHAACQVLSKARPGCP</sequence>
<evidence type="ECO:0000313" key="1">
    <source>
        <dbReference type="EMBL" id="MEA5456725.1"/>
    </source>
</evidence>
<evidence type="ECO:0008006" key="3">
    <source>
        <dbReference type="Google" id="ProtNLM"/>
    </source>
</evidence>
<keyword evidence="2" id="KW-1185">Reference proteome</keyword>
<evidence type="ECO:0000313" key="2">
    <source>
        <dbReference type="Proteomes" id="UP001304769"/>
    </source>
</evidence>
<dbReference type="RefSeq" id="WP_323280627.1">
    <property type="nucleotide sequence ID" value="NZ_JAYGGQ010000017.1"/>
</dbReference>
<reference evidence="1 2" key="1">
    <citation type="submission" date="2023-12" db="EMBL/GenBank/DDBJ databases">
        <title>Sinomonas terricola sp. nov, isolated from litchi orchard soil in Guangdong, PR China.</title>
        <authorList>
            <person name="Jiaxin W."/>
            <person name="Yang Z."/>
            <person name="Honghui Z."/>
        </authorList>
    </citation>
    <scope>NUCLEOTIDE SEQUENCE [LARGE SCALE GENOMIC DNA]</scope>
    <source>
        <strain evidence="1 2">JGH33</strain>
    </source>
</reference>
<organism evidence="1 2">
    <name type="scientific">Sinomonas terricola</name>
    <dbReference type="NCBI Taxonomy" id="3110330"/>
    <lineage>
        <taxon>Bacteria</taxon>
        <taxon>Bacillati</taxon>
        <taxon>Actinomycetota</taxon>
        <taxon>Actinomycetes</taxon>
        <taxon>Micrococcales</taxon>
        <taxon>Micrococcaceae</taxon>
        <taxon>Sinomonas</taxon>
    </lineage>
</organism>
<dbReference type="EMBL" id="JAYGGQ010000017">
    <property type="protein sequence ID" value="MEA5456725.1"/>
    <property type="molecule type" value="Genomic_DNA"/>
</dbReference>
<comment type="caution">
    <text evidence="1">The sequence shown here is derived from an EMBL/GenBank/DDBJ whole genome shotgun (WGS) entry which is preliminary data.</text>
</comment>
<gene>
    <name evidence="1" type="ORF">SPF06_18535</name>
</gene>
<proteinExistence type="predicted"/>